<dbReference type="InterPro" id="IPR006703">
    <property type="entry name" value="G_AIG1"/>
</dbReference>
<dbReference type="GO" id="GO:0005886">
    <property type="term" value="C:plasma membrane"/>
    <property type="evidence" value="ECO:0007669"/>
    <property type="project" value="TreeGrafter"/>
</dbReference>
<dbReference type="Proteomes" id="UP001187343">
    <property type="component" value="Unassembled WGS sequence"/>
</dbReference>
<keyword evidence="4" id="KW-0547">Nucleotide-binding</keyword>
<dbReference type="GO" id="GO:0007266">
    <property type="term" value="P:Rho protein signal transduction"/>
    <property type="evidence" value="ECO:0007669"/>
    <property type="project" value="TreeGrafter"/>
</dbReference>
<dbReference type="Gene3D" id="3.40.50.300">
    <property type="entry name" value="P-loop containing nucleotide triphosphate hydrolases"/>
    <property type="match status" value="2"/>
</dbReference>
<organism evidence="7 8">
    <name type="scientific">Cirrhinus molitorella</name>
    <name type="common">mud carp</name>
    <dbReference type="NCBI Taxonomy" id="172907"/>
    <lineage>
        <taxon>Eukaryota</taxon>
        <taxon>Metazoa</taxon>
        <taxon>Chordata</taxon>
        <taxon>Craniata</taxon>
        <taxon>Vertebrata</taxon>
        <taxon>Euteleostomi</taxon>
        <taxon>Actinopterygii</taxon>
        <taxon>Neopterygii</taxon>
        <taxon>Teleostei</taxon>
        <taxon>Ostariophysi</taxon>
        <taxon>Cypriniformes</taxon>
        <taxon>Cyprinidae</taxon>
        <taxon>Labeoninae</taxon>
        <taxon>Labeonini</taxon>
        <taxon>Cirrhinus</taxon>
    </lineage>
</organism>
<evidence type="ECO:0000256" key="1">
    <source>
        <dbReference type="ARBA" id="ARBA00004184"/>
    </source>
</evidence>
<dbReference type="Pfam" id="PF14957">
    <property type="entry name" value="BORG_CEP"/>
    <property type="match status" value="1"/>
</dbReference>
<dbReference type="InterPro" id="IPR051296">
    <property type="entry name" value="Cdc42_Effector_BORG/CEP"/>
</dbReference>
<keyword evidence="8" id="KW-1185">Reference proteome</keyword>
<comment type="similarity">
    <text evidence="2">Belongs to the TRAFAC class TrmE-Era-EngA-EngB-Septin-like GTPase superfamily. AIG1/Toc34/Toc159-like paraseptin GTPase family. IAN subfamily.</text>
</comment>
<evidence type="ECO:0000259" key="6">
    <source>
        <dbReference type="PROSITE" id="PS50108"/>
    </source>
</evidence>
<evidence type="ECO:0000256" key="4">
    <source>
        <dbReference type="ARBA" id="ARBA00022741"/>
    </source>
</evidence>
<dbReference type="PROSITE" id="PS50108">
    <property type="entry name" value="CRIB"/>
    <property type="match status" value="1"/>
</dbReference>
<dbReference type="InterPro" id="IPR029273">
    <property type="entry name" value="Cdc42_effect-like"/>
</dbReference>
<gene>
    <name evidence="7" type="ORF">Q8A67_001363</name>
</gene>
<dbReference type="PANTHER" id="PTHR15344">
    <property type="entry name" value="CDC42 EFFECTOR PROTEIN BORG"/>
    <property type="match status" value="1"/>
</dbReference>
<comment type="caution">
    <text evidence="7">The sequence shown here is derived from an EMBL/GenBank/DDBJ whole genome shotgun (WGS) entry which is preliminary data.</text>
</comment>
<comment type="subcellular location">
    <subcellularLocation>
        <location evidence="1">Endomembrane system</location>
        <topology evidence="1">Peripheral membrane protein</topology>
    </subcellularLocation>
</comment>
<dbReference type="GO" id="GO:0005856">
    <property type="term" value="C:cytoskeleton"/>
    <property type="evidence" value="ECO:0007669"/>
    <property type="project" value="TreeGrafter"/>
</dbReference>
<evidence type="ECO:0000256" key="5">
    <source>
        <dbReference type="SAM" id="MobiDB-lite"/>
    </source>
</evidence>
<accession>A0AA88TZL6</accession>
<feature type="domain" description="CRIB" evidence="6">
    <location>
        <begin position="31"/>
        <end position="45"/>
    </location>
</feature>
<dbReference type="InterPro" id="IPR027417">
    <property type="entry name" value="P-loop_NTPase"/>
</dbReference>
<name>A0AA88TZL6_9TELE</name>
<dbReference type="InterPro" id="IPR000095">
    <property type="entry name" value="CRIB_dom"/>
</dbReference>
<dbReference type="GO" id="GO:0005525">
    <property type="term" value="F:GTP binding"/>
    <property type="evidence" value="ECO:0007669"/>
    <property type="project" value="InterPro"/>
</dbReference>
<dbReference type="Pfam" id="PF04548">
    <property type="entry name" value="AIG1"/>
    <property type="match status" value="2"/>
</dbReference>
<dbReference type="Pfam" id="PF00786">
    <property type="entry name" value="PBD"/>
    <property type="match status" value="1"/>
</dbReference>
<dbReference type="GO" id="GO:0031274">
    <property type="term" value="P:positive regulation of pseudopodium assembly"/>
    <property type="evidence" value="ECO:0007669"/>
    <property type="project" value="TreeGrafter"/>
</dbReference>
<evidence type="ECO:0000313" key="7">
    <source>
        <dbReference type="EMBL" id="KAK2916989.1"/>
    </source>
</evidence>
<dbReference type="GO" id="GO:0030838">
    <property type="term" value="P:positive regulation of actin filament polymerization"/>
    <property type="evidence" value="ECO:0007669"/>
    <property type="project" value="TreeGrafter"/>
</dbReference>
<evidence type="ECO:0000256" key="3">
    <source>
        <dbReference type="ARBA" id="ARBA00010770"/>
    </source>
</evidence>
<dbReference type="GO" id="GO:0012505">
    <property type="term" value="C:endomembrane system"/>
    <property type="evidence" value="ECO:0007669"/>
    <property type="project" value="UniProtKB-SubCell"/>
</dbReference>
<evidence type="ECO:0000256" key="2">
    <source>
        <dbReference type="ARBA" id="ARBA00008535"/>
    </source>
</evidence>
<feature type="region of interest" description="Disordered" evidence="5">
    <location>
        <begin position="283"/>
        <end position="305"/>
    </location>
</feature>
<dbReference type="AlphaFoldDB" id="A0AA88TZL6"/>
<dbReference type="SMART" id="SM00285">
    <property type="entry name" value="PBD"/>
    <property type="match status" value="1"/>
</dbReference>
<evidence type="ECO:0000313" key="8">
    <source>
        <dbReference type="Proteomes" id="UP001187343"/>
    </source>
</evidence>
<dbReference type="GO" id="GO:0005737">
    <property type="term" value="C:cytoplasm"/>
    <property type="evidence" value="ECO:0007669"/>
    <property type="project" value="TreeGrafter"/>
</dbReference>
<feature type="region of interest" description="Disordered" evidence="5">
    <location>
        <begin position="63"/>
        <end position="82"/>
    </location>
</feature>
<proteinExistence type="inferred from homology"/>
<dbReference type="EMBL" id="JAUYZG010000001">
    <property type="protein sequence ID" value="KAK2916989.1"/>
    <property type="molecule type" value="Genomic_DNA"/>
</dbReference>
<dbReference type="PANTHER" id="PTHR15344:SF22">
    <property type="entry name" value="CDC42 EFFECTOR PROTEIN (RHO GTPASE-BINDING) 1B"/>
    <property type="match status" value="1"/>
</dbReference>
<dbReference type="GO" id="GO:0031267">
    <property type="term" value="F:small GTPase binding"/>
    <property type="evidence" value="ECO:0007669"/>
    <property type="project" value="TreeGrafter"/>
</dbReference>
<protein>
    <recommendedName>
        <fullName evidence="6">CRIB domain-containing protein</fullName>
    </recommendedName>
</protein>
<comment type="similarity">
    <text evidence="3">Belongs to the BORG/CEP family.</text>
</comment>
<reference evidence="7" key="1">
    <citation type="submission" date="2023-08" db="EMBL/GenBank/DDBJ databases">
        <title>Chromosome-level Genome Assembly of mud carp (Cirrhinus molitorella).</title>
        <authorList>
            <person name="Liu H."/>
        </authorList>
    </citation>
    <scope>NUCLEOTIDE SEQUENCE</scope>
    <source>
        <strain evidence="7">Prfri</strain>
        <tissue evidence="7">Muscle</tissue>
    </source>
</reference>
<dbReference type="GO" id="GO:0008360">
    <property type="term" value="P:regulation of cell shape"/>
    <property type="evidence" value="ECO:0007669"/>
    <property type="project" value="TreeGrafter"/>
</dbReference>
<sequence length="787" mass="89209">MSLGKLPAIKGLVSTSHGKRRFKSDLSVDMISPPLDDFRHTMHVGRGGDVFGDTSFLSNYGGSSNSDGLRYPDSPSGSKPTRFLSRTLQHVRKAPLPRLRGGSRDFSSPPPHISPIIKNAISLPQLNMNNGGLMRALLPTSTSSPDEPLCSYGLHSGFVTLPRLSRLDQSFAETSESLSADSRRSSLPENSEVSMTRSDSLSSFTVDLGPSLMSEVLELIDSSCCLIKSHQDQEIEDEEQQSSVFETDRTCQTTDASVRRSIGADVAIEPRRFQQAASMLARHFGGGRSEEERQRPSSFRHTRTPYSFTETEEEIKVVVCSCDALCLQLAATCWNCPYLPFKACTARQGHPAAFARSFQRGSQNEERPLMMSDLRIVLLGKNAQENCKVGNLILGKAIFDSEAPPDQVQRERRMHKTVISVPHLLQPHLSDHQIREAVNECVFLSDPGPHVIILVLKHDQCSKEDQEHVERVLNYFSDSVYKYTMVLTTQEPDSAEPTRVNYVIKEIIKKCFNRHYQLKKSSSTDLREIIENFAQMNNRCYLVCDELESSENSIEQQPKEKGHAEPPLTVALFGNSSSIQFKPENILLGEDKPCFKTVEISRSEIGERQVLVINMTGMHEAELYLDCVDHLIDQLVNEHKIHAFIFVVRLGQLTDADKMGLEWLQRVFGDKVLQFVMILFTYERRDTILDDLKKNPDLEQLLKRCGGRYHTCNKMMNNQSEMKDLMKKIEHLFNENKQQCYTAEIYNTAKRQNIFQKNKEENDKTKIKKETTKLTTTRMTKGTHKIF</sequence>
<feature type="region of interest" description="Disordered" evidence="5">
    <location>
        <begin position="174"/>
        <end position="196"/>
    </location>
</feature>